<evidence type="ECO:0000313" key="1">
    <source>
        <dbReference type="EMBL" id="EAS42665.1"/>
    </source>
</evidence>
<evidence type="ECO:0000313" key="2">
    <source>
        <dbReference type="Proteomes" id="UP000003789"/>
    </source>
</evidence>
<dbReference type="AlphaFoldDB" id="Q1Z220"/>
<dbReference type="Proteomes" id="UP000003789">
    <property type="component" value="Unassembled WGS sequence"/>
</dbReference>
<name>Q1Z220_9GAMM</name>
<comment type="caution">
    <text evidence="1">The sequence shown here is derived from an EMBL/GenBank/DDBJ whole genome shotgun (WGS) entry which is preliminary data.</text>
</comment>
<protein>
    <submittedName>
        <fullName evidence="1">Uncharacterized protein</fullName>
    </submittedName>
</protein>
<dbReference type="EMBL" id="AAPH01000018">
    <property type="protein sequence ID" value="EAS42665.1"/>
    <property type="molecule type" value="Genomic_DNA"/>
</dbReference>
<organism evidence="1 2">
    <name type="scientific">Photobacterium profundum 3TCK</name>
    <dbReference type="NCBI Taxonomy" id="314280"/>
    <lineage>
        <taxon>Bacteria</taxon>
        <taxon>Pseudomonadati</taxon>
        <taxon>Pseudomonadota</taxon>
        <taxon>Gammaproteobacteria</taxon>
        <taxon>Vibrionales</taxon>
        <taxon>Vibrionaceae</taxon>
        <taxon>Photobacterium</taxon>
    </lineage>
</organism>
<sequence length="52" mass="5835">MFGWLKSIFSSDITPDIDEQKKKLDEENKALIAERNKKYAKGADADDCGDGE</sequence>
<reference evidence="1 2" key="1">
    <citation type="submission" date="2006-03" db="EMBL/GenBank/DDBJ databases">
        <authorList>
            <person name="Bartlett D.H."/>
            <person name="Valle G."/>
            <person name="Lauro F.M."/>
            <person name="Vezzi A."/>
            <person name="Simonato F."/>
            <person name="Eloe E."/>
            <person name="Vitulo N."/>
            <person name="Stratton T.K."/>
            <person name="D'angelo M."/>
            <person name="Ferriera S."/>
            <person name="Johnson J."/>
            <person name="Kravitz S."/>
            <person name="Beeson K."/>
            <person name="Sutton G."/>
            <person name="Rogers Y."/>
            <person name="Friedman R."/>
            <person name="Frazier M."/>
            <person name="Venter J.C."/>
        </authorList>
    </citation>
    <scope>NUCLEOTIDE SEQUENCE [LARGE SCALE GENOMIC DNA]</scope>
    <source>
        <strain evidence="1 2">3TCK</strain>
    </source>
</reference>
<gene>
    <name evidence="1" type="ORF">P3TCK_26410</name>
</gene>
<accession>Q1Z220</accession>
<proteinExistence type="predicted"/>
<dbReference type="HOGENOM" id="CLU_3083053_0_0_6"/>